<feature type="domain" description="CFEM" evidence="7">
    <location>
        <begin position="1"/>
        <end position="77"/>
    </location>
</feature>
<feature type="non-terminal residue" evidence="8">
    <location>
        <position position="1"/>
    </location>
</feature>
<evidence type="ECO:0000313" key="8">
    <source>
        <dbReference type="EMBL" id="KZV79316.1"/>
    </source>
</evidence>
<keyword evidence="9" id="KW-1185">Reference proteome</keyword>
<feature type="region of interest" description="Disordered" evidence="5">
    <location>
        <begin position="272"/>
        <end position="291"/>
    </location>
</feature>
<evidence type="ECO:0000256" key="2">
    <source>
        <dbReference type="ARBA" id="ARBA00022525"/>
    </source>
</evidence>
<dbReference type="AlphaFoldDB" id="A0A166NM25"/>
<feature type="compositionally biased region" description="Pro residues" evidence="5">
    <location>
        <begin position="62"/>
        <end position="91"/>
    </location>
</feature>
<feature type="region of interest" description="Disordered" evidence="5">
    <location>
        <begin position="57"/>
        <end position="152"/>
    </location>
</feature>
<feature type="region of interest" description="Disordered" evidence="5">
    <location>
        <begin position="296"/>
        <end position="316"/>
    </location>
</feature>
<proteinExistence type="predicted"/>
<dbReference type="PROSITE" id="PS52012">
    <property type="entry name" value="CFEM"/>
    <property type="match status" value="1"/>
</dbReference>
<feature type="compositionally biased region" description="Low complexity" evidence="5">
    <location>
        <begin position="126"/>
        <end position="139"/>
    </location>
</feature>
<evidence type="ECO:0000256" key="6">
    <source>
        <dbReference type="SAM" id="Phobius"/>
    </source>
</evidence>
<dbReference type="EMBL" id="KV426639">
    <property type="protein sequence ID" value="KZV79316.1"/>
    <property type="molecule type" value="Genomic_DNA"/>
</dbReference>
<keyword evidence="2" id="KW-0964">Secreted</keyword>
<dbReference type="OrthoDB" id="3325370at2759"/>
<name>A0A166NM25_EXIGL</name>
<keyword evidence="4" id="KW-1015">Disulfide bond</keyword>
<dbReference type="InterPro" id="IPR008427">
    <property type="entry name" value="Extracellular_membr_CFEM_dom"/>
</dbReference>
<evidence type="ECO:0000259" key="7">
    <source>
        <dbReference type="PROSITE" id="PS52012"/>
    </source>
</evidence>
<keyword evidence="6" id="KW-0812">Transmembrane</keyword>
<sequence>SSGSTAGCDIKNIGCLCRTQSSHAAVPQCISSICASSGAQTAISAFDNLCLAAGRDTNTTSPAPPPQGSSTSSPPPSLPSSPSTSQPPAPPRSTSKPIDAGQSSLSSSSSISTSTLPSDDHVTFPSGSASPSKAQSSTAVGAAPSDSTAEDAKARSFSSGGLIGSIIGGLGGGLLVVAIVACFIWRRRKRSAGLESIEISHLSSTSSASNTIRPIVLGGSTLKTHKRLDSGSSGYPLRYRDSPDPYLSPVAAPGEDVAAAALAVRPLVLDTSGRTYPRRKGDPPPLPPALATSPFTDVQSSVSTDHLSPGQTDSPAIHVPSADLTPSQLDIVQTMVNRGVHGSAVVDVIQRMIADNAMPAPPEYDYADSPAR</sequence>
<evidence type="ECO:0000256" key="5">
    <source>
        <dbReference type="SAM" id="MobiDB-lite"/>
    </source>
</evidence>
<dbReference type="InParanoid" id="A0A166NM25"/>
<gene>
    <name evidence="8" type="ORF">EXIGLDRAFT_735275</name>
</gene>
<keyword evidence="3" id="KW-0732">Signal</keyword>
<evidence type="ECO:0000256" key="1">
    <source>
        <dbReference type="ARBA" id="ARBA00004613"/>
    </source>
</evidence>
<organism evidence="8 9">
    <name type="scientific">Exidia glandulosa HHB12029</name>
    <dbReference type="NCBI Taxonomy" id="1314781"/>
    <lineage>
        <taxon>Eukaryota</taxon>
        <taxon>Fungi</taxon>
        <taxon>Dikarya</taxon>
        <taxon>Basidiomycota</taxon>
        <taxon>Agaricomycotina</taxon>
        <taxon>Agaricomycetes</taxon>
        <taxon>Auriculariales</taxon>
        <taxon>Exidiaceae</taxon>
        <taxon>Exidia</taxon>
    </lineage>
</organism>
<evidence type="ECO:0000256" key="4">
    <source>
        <dbReference type="ARBA" id="ARBA00023157"/>
    </source>
</evidence>
<evidence type="ECO:0000313" key="9">
    <source>
        <dbReference type="Proteomes" id="UP000077266"/>
    </source>
</evidence>
<dbReference type="Proteomes" id="UP000077266">
    <property type="component" value="Unassembled WGS sequence"/>
</dbReference>
<evidence type="ECO:0000256" key="3">
    <source>
        <dbReference type="ARBA" id="ARBA00022729"/>
    </source>
</evidence>
<feature type="transmembrane region" description="Helical" evidence="6">
    <location>
        <begin position="162"/>
        <end position="185"/>
    </location>
</feature>
<protein>
    <recommendedName>
        <fullName evidence="7">CFEM domain-containing protein</fullName>
    </recommendedName>
</protein>
<dbReference type="GO" id="GO:0005576">
    <property type="term" value="C:extracellular region"/>
    <property type="evidence" value="ECO:0007669"/>
    <property type="project" value="UniProtKB-SubCell"/>
</dbReference>
<feature type="compositionally biased region" description="Low complexity" evidence="5">
    <location>
        <begin position="103"/>
        <end position="117"/>
    </location>
</feature>
<feature type="compositionally biased region" description="Polar residues" evidence="5">
    <location>
        <begin position="296"/>
        <end position="314"/>
    </location>
</feature>
<keyword evidence="6" id="KW-1133">Transmembrane helix</keyword>
<keyword evidence="6" id="KW-0472">Membrane</keyword>
<comment type="subcellular location">
    <subcellularLocation>
        <location evidence="1">Secreted</location>
    </subcellularLocation>
</comment>
<reference evidence="8 9" key="1">
    <citation type="journal article" date="2016" name="Mol. Biol. Evol.">
        <title>Comparative Genomics of Early-Diverging Mushroom-Forming Fungi Provides Insights into the Origins of Lignocellulose Decay Capabilities.</title>
        <authorList>
            <person name="Nagy L.G."/>
            <person name="Riley R."/>
            <person name="Tritt A."/>
            <person name="Adam C."/>
            <person name="Daum C."/>
            <person name="Floudas D."/>
            <person name="Sun H."/>
            <person name="Yadav J.S."/>
            <person name="Pangilinan J."/>
            <person name="Larsson K.H."/>
            <person name="Matsuura K."/>
            <person name="Barry K."/>
            <person name="Labutti K."/>
            <person name="Kuo R."/>
            <person name="Ohm R.A."/>
            <person name="Bhattacharya S.S."/>
            <person name="Shirouzu T."/>
            <person name="Yoshinaga Y."/>
            <person name="Martin F.M."/>
            <person name="Grigoriev I.V."/>
            <person name="Hibbett D.S."/>
        </authorList>
    </citation>
    <scope>NUCLEOTIDE SEQUENCE [LARGE SCALE GENOMIC DNA]</scope>
    <source>
        <strain evidence="8 9">HHB12029</strain>
    </source>
</reference>
<accession>A0A166NM25</accession>
<dbReference type="Pfam" id="PF05730">
    <property type="entry name" value="CFEM"/>
    <property type="match status" value="1"/>
</dbReference>